<dbReference type="EMBL" id="JAVRHY010000003">
    <property type="protein sequence ID" value="MDT0617657.1"/>
    <property type="molecule type" value="Genomic_DNA"/>
</dbReference>
<evidence type="ECO:0000313" key="2">
    <source>
        <dbReference type="EMBL" id="MDT0617657.1"/>
    </source>
</evidence>
<keyword evidence="3" id="KW-1185">Reference proteome</keyword>
<proteinExistence type="predicted"/>
<dbReference type="Gene3D" id="2.30.30.40">
    <property type="entry name" value="SH3 Domains"/>
    <property type="match status" value="1"/>
</dbReference>
<dbReference type="SMART" id="SM00260">
    <property type="entry name" value="CheW"/>
    <property type="match status" value="1"/>
</dbReference>
<evidence type="ECO:0000313" key="3">
    <source>
        <dbReference type="Proteomes" id="UP001259982"/>
    </source>
</evidence>
<dbReference type="InterPro" id="IPR039315">
    <property type="entry name" value="CheW"/>
</dbReference>
<name>A0ABU3B735_9GAMM</name>
<dbReference type="PROSITE" id="PS50851">
    <property type="entry name" value="CHEW"/>
    <property type="match status" value="1"/>
</dbReference>
<comment type="caution">
    <text evidence="2">The sequence shown here is derived from an EMBL/GenBank/DDBJ whole genome shotgun (WGS) entry which is preliminary data.</text>
</comment>
<dbReference type="Proteomes" id="UP001259982">
    <property type="component" value="Unassembled WGS sequence"/>
</dbReference>
<dbReference type="RefSeq" id="WP_311657521.1">
    <property type="nucleotide sequence ID" value="NZ_JAVRHY010000003.1"/>
</dbReference>
<dbReference type="Pfam" id="PF01584">
    <property type="entry name" value="CheW"/>
    <property type="match status" value="1"/>
</dbReference>
<dbReference type="PANTHER" id="PTHR22617:SF43">
    <property type="entry name" value="PROTEIN PILI"/>
    <property type="match status" value="1"/>
</dbReference>
<dbReference type="InterPro" id="IPR002545">
    <property type="entry name" value="CheW-lke_dom"/>
</dbReference>
<protein>
    <submittedName>
        <fullName evidence="2">Chemotaxis protein CheW</fullName>
    </submittedName>
</protein>
<dbReference type="InterPro" id="IPR036061">
    <property type="entry name" value="CheW-like_dom_sf"/>
</dbReference>
<evidence type="ECO:0000259" key="1">
    <source>
        <dbReference type="PROSITE" id="PS50851"/>
    </source>
</evidence>
<accession>A0ABU3B735</accession>
<sequence>MTASLAHLRDQPFELLAALEDRIEAGGERHGLTAAQAEWTGLGFTLDGDRFLAPQADVREVLDVPLLARVPGARTWLLGLANVCGDLVPVVDLGALLGRGQTPRRPTNRMILLNDEQLTAGFMVESVAGFRRFAPADQRHELADHARDQDARPFLLGAFVREGMAWLVLSLRAVAADPSFRDAGM</sequence>
<feature type="domain" description="CheW-like" evidence="1">
    <location>
        <begin position="38"/>
        <end position="180"/>
    </location>
</feature>
<reference evidence="2 3" key="1">
    <citation type="submission" date="2023-09" db="EMBL/GenBank/DDBJ databases">
        <authorList>
            <person name="Rey-Velasco X."/>
        </authorList>
    </citation>
    <scope>NUCLEOTIDE SEQUENCE [LARGE SCALE GENOMIC DNA]</scope>
    <source>
        <strain evidence="2 3">P385</strain>
    </source>
</reference>
<gene>
    <name evidence="2" type="ORF">RM531_04155</name>
</gene>
<dbReference type="PANTHER" id="PTHR22617">
    <property type="entry name" value="CHEMOTAXIS SENSOR HISTIDINE KINASE-RELATED"/>
    <property type="match status" value="1"/>
</dbReference>
<dbReference type="Gene3D" id="2.40.50.180">
    <property type="entry name" value="CheA-289, Domain 4"/>
    <property type="match status" value="1"/>
</dbReference>
<organism evidence="2 3">
    <name type="scientific">Spectribacter acetivorans</name>
    <dbReference type="NCBI Taxonomy" id="3075603"/>
    <lineage>
        <taxon>Bacteria</taxon>
        <taxon>Pseudomonadati</taxon>
        <taxon>Pseudomonadota</taxon>
        <taxon>Gammaproteobacteria</taxon>
        <taxon>Salinisphaerales</taxon>
        <taxon>Salinisphaeraceae</taxon>
        <taxon>Spectribacter</taxon>
    </lineage>
</organism>
<dbReference type="SUPFAM" id="SSF50341">
    <property type="entry name" value="CheW-like"/>
    <property type="match status" value="1"/>
</dbReference>